<dbReference type="NCBIfam" id="NF006263">
    <property type="entry name" value="PRK08410.1"/>
    <property type="match status" value="1"/>
</dbReference>
<dbReference type="Pfam" id="PF02826">
    <property type="entry name" value="2-Hacid_dh_C"/>
    <property type="match status" value="1"/>
</dbReference>
<comment type="caution">
    <text evidence="7">The sequence shown here is derived from an EMBL/GenBank/DDBJ whole genome shotgun (WGS) entry which is preliminary data.</text>
</comment>
<evidence type="ECO:0000256" key="4">
    <source>
        <dbReference type="RuleBase" id="RU003719"/>
    </source>
</evidence>
<gene>
    <name evidence="7" type="ORF">EUAN_18380</name>
</gene>
<organism evidence="7 8">
    <name type="scientific">Andreesenia angusta</name>
    <dbReference type="NCBI Taxonomy" id="39480"/>
    <lineage>
        <taxon>Bacteria</taxon>
        <taxon>Bacillati</taxon>
        <taxon>Bacillota</taxon>
        <taxon>Tissierellia</taxon>
        <taxon>Tissierellales</taxon>
        <taxon>Gottschalkiaceae</taxon>
        <taxon>Andreesenia</taxon>
    </lineage>
</organism>
<evidence type="ECO:0000259" key="6">
    <source>
        <dbReference type="Pfam" id="PF02826"/>
    </source>
</evidence>
<keyword evidence="3" id="KW-0520">NAD</keyword>
<dbReference type="STRING" id="39480.EUAN_18380"/>
<name>A0A1S1V5Y7_9FIRM</name>
<dbReference type="RefSeq" id="WP_071063860.1">
    <property type="nucleotide sequence ID" value="NZ_MKIE01000007.1"/>
</dbReference>
<proteinExistence type="inferred from homology"/>
<dbReference type="InterPro" id="IPR006140">
    <property type="entry name" value="D-isomer_DH_NAD-bd"/>
</dbReference>
<evidence type="ECO:0000256" key="3">
    <source>
        <dbReference type="ARBA" id="ARBA00023027"/>
    </source>
</evidence>
<dbReference type="SUPFAM" id="SSF52283">
    <property type="entry name" value="Formate/glycerate dehydrogenase catalytic domain-like"/>
    <property type="match status" value="1"/>
</dbReference>
<feature type="domain" description="D-isomer specific 2-hydroxyacid dehydrogenase catalytic" evidence="5">
    <location>
        <begin position="15"/>
        <end position="317"/>
    </location>
</feature>
<evidence type="ECO:0000256" key="1">
    <source>
        <dbReference type="ARBA" id="ARBA00005854"/>
    </source>
</evidence>
<keyword evidence="2 4" id="KW-0560">Oxidoreductase</keyword>
<dbReference type="Pfam" id="PF00389">
    <property type="entry name" value="2-Hacid_dh"/>
    <property type="match status" value="1"/>
</dbReference>
<accession>A0A1S1V5Y7</accession>
<dbReference type="OrthoDB" id="9805416at2"/>
<evidence type="ECO:0000259" key="5">
    <source>
        <dbReference type="Pfam" id="PF00389"/>
    </source>
</evidence>
<dbReference type="GO" id="GO:0016616">
    <property type="term" value="F:oxidoreductase activity, acting on the CH-OH group of donors, NAD or NADP as acceptor"/>
    <property type="evidence" value="ECO:0007669"/>
    <property type="project" value="InterPro"/>
</dbReference>
<evidence type="ECO:0000313" key="7">
    <source>
        <dbReference type="EMBL" id="OHW61835.1"/>
    </source>
</evidence>
<reference evidence="7 8" key="1">
    <citation type="submission" date="2016-09" db="EMBL/GenBank/DDBJ databases">
        <title>Genome sequence of Eubacterium angustum.</title>
        <authorList>
            <person name="Poehlein A."/>
            <person name="Daniel R."/>
        </authorList>
    </citation>
    <scope>NUCLEOTIDE SEQUENCE [LARGE SCALE GENOMIC DNA]</scope>
    <source>
        <strain evidence="7 8">DSM 1989</strain>
    </source>
</reference>
<dbReference type="InterPro" id="IPR006139">
    <property type="entry name" value="D-isomer_2_OHA_DH_cat_dom"/>
</dbReference>
<dbReference type="EC" id="1.-.-.-" evidence="7"/>
<sequence length="320" mass="35765">MKIAVLDRRTLGEDMNLSGLEQFGEVEYFQNIREAEVGTRLADKEVLVTNKVRLNRENLKNLKNLKLICLTATGYNNVDIDYTLERGITVCNVAGYSTPSVVQHTFSMLFHMFSRIDIQDRFVKSGKYGASGNFTNLKSPFPELEGKSWGIIGLGNIGSKVAEVATAFGAEVSYYSASGRDRETPYRRLELDELLSNSDIVSIHAPLNGDTEHLINIENLKKMKSTSILINVARGPIVKESDLAEALNRGYIGGACLDVFEVEPLTEQSPLYRVRNMEKLVLTPHIAWGSIESRERLVGEIIKNIQAFTEGKPRNVVKHQ</sequence>
<dbReference type="InterPro" id="IPR029753">
    <property type="entry name" value="D-isomer_DH_CS"/>
</dbReference>
<protein>
    <submittedName>
        <fullName evidence="7">Putative 2-hydroxyacid dehydrogenase</fullName>
        <ecNumber evidence="7">1.-.-.-</ecNumber>
    </submittedName>
</protein>
<dbReference type="Proteomes" id="UP000180254">
    <property type="component" value="Unassembled WGS sequence"/>
</dbReference>
<dbReference type="Gene3D" id="3.40.50.720">
    <property type="entry name" value="NAD(P)-binding Rossmann-like Domain"/>
    <property type="match status" value="2"/>
</dbReference>
<dbReference type="SUPFAM" id="SSF51735">
    <property type="entry name" value="NAD(P)-binding Rossmann-fold domains"/>
    <property type="match status" value="1"/>
</dbReference>
<evidence type="ECO:0000256" key="2">
    <source>
        <dbReference type="ARBA" id="ARBA00023002"/>
    </source>
</evidence>
<evidence type="ECO:0000313" key="8">
    <source>
        <dbReference type="Proteomes" id="UP000180254"/>
    </source>
</evidence>
<dbReference type="InterPro" id="IPR050418">
    <property type="entry name" value="D-iso_2-hydroxyacid_DH_PdxB"/>
</dbReference>
<dbReference type="PANTHER" id="PTHR43761:SF1">
    <property type="entry name" value="D-ISOMER SPECIFIC 2-HYDROXYACID DEHYDROGENASE CATALYTIC DOMAIN-CONTAINING PROTEIN-RELATED"/>
    <property type="match status" value="1"/>
</dbReference>
<feature type="domain" description="D-isomer specific 2-hydroxyacid dehydrogenase NAD-binding" evidence="6">
    <location>
        <begin position="107"/>
        <end position="287"/>
    </location>
</feature>
<dbReference type="PROSITE" id="PS00670">
    <property type="entry name" value="D_2_HYDROXYACID_DH_2"/>
    <property type="match status" value="1"/>
</dbReference>
<dbReference type="GO" id="GO:0051287">
    <property type="term" value="F:NAD binding"/>
    <property type="evidence" value="ECO:0007669"/>
    <property type="project" value="InterPro"/>
</dbReference>
<comment type="similarity">
    <text evidence="1 4">Belongs to the D-isomer specific 2-hydroxyacid dehydrogenase family.</text>
</comment>
<dbReference type="InterPro" id="IPR036291">
    <property type="entry name" value="NAD(P)-bd_dom_sf"/>
</dbReference>
<dbReference type="AlphaFoldDB" id="A0A1S1V5Y7"/>
<dbReference type="PANTHER" id="PTHR43761">
    <property type="entry name" value="D-ISOMER SPECIFIC 2-HYDROXYACID DEHYDROGENASE FAMILY PROTEIN (AFU_ORTHOLOGUE AFUA_1G13630)"/>
    <property type="match status" value="1"/>
</dbReference>
<dbReference type="EMBL" id="MKIE01000007">
    <property type="protein sequence ID" value="OHW61835.1"/>
    <property type="molecule type" value="Genomic_DNA"/>
</dbReference>
<keyword evidence="8" id="KW-1185">Reference proteome</keyword>